<evidence type="ECO:0000256" key="7">
    <source>
        <dbReference type="SAM" id="MobiDB-lite"/>
    </source>
</evidence>
<feature type="compositionally biased region" description="Low complexity" evidence="7">
    <location>
        <begin position="35"/>
        <end position="67"/>
    </location>
</feature>
<comment type="caution">
    <text evidence="11">The sequence shown here is derived from an EMBL/GenBank/DDBJ whole genome shotgun (WGS) entry which is preliminary data.</text>
</comment>
<protein>
    <submittedName>
        <fullName evidence="11">InlB B-repeat-containing protein</fullName>
    </submittedName>
</protein>
<keyword evidence="8" id="KW-1133">Transmembrane helix</keyword>
<keyword evidence="4 9" id="KW-0732">Signal</keyword>
<evidence type="ECO:0000256" key="9">
    <source>
        <dbReference type="SAM" id="SignalP"/>
    </source>
</evidence>
<name>A0ABS3HIB1_9ENTE</name>
<proteinExistence type="predicted"/>
<dbReference type="Proteomes" id="UP000664495">
    <property type="component" value="Unassembled WGS sequence"/>
</dbReference>
<evidence type="ECO:0000259" key="10">
    <source>
        <dbReference type="PROSITE" id="PS50847"/>
    </source>
</evidence>
<keyword evidence="8" id="KW-0472">Membrane</keyword>
<evidence type="ECO:0000313" key="12">
    <source>
        <dbReference type="Proteomes" id="UP000664495"/>
    </source>
</evidence>
<evidence type="ECO:0000256" key="5">
    <source>
        <dbReference type="ARBA" id="ARBA00022737"/>
    </source>
</evidence>
<dbReference type="PROSITE" id="PS50847">
    <property type="entry name" value="GRAM_POS_ANCHORING"/>
    <property type="match status" value="1"/>
</dbReference>
<dbReference type="NCBIfam" id="TIGR01167">
    <property type="entry name" value="LPXTG_anchor"/>
    <property type="match status" value="1"/>
</dbReference>
<dbReference type="Pfam" id="PF06458">
    <property type="entry name" value="MucBP"/>
    <property type="match status" value="2"/>
</dbReference>
<evidence type="ECO:0000256" key="8">
    <source>
        <dbReference type="SAM" id="Phobius"/>
    </source>
</evidence>
<feature type="chain" id="PRO_5045093243" evidence="9">
    <location>
        <begin position="28"/>
        <end position="1182"/>
    </location>
</feature>
<feature type="transmembrane region" description="Helical" evidence="8">
    <location>
        <begin position="1157"/>
        <end position="1175"/>
    </location>
</feature>
<dbReference type="InterPro" id="IPR019931">
    <property type="entry name" value="LPXTG_anchor"/>
</dbReference>
<keyword evidence="3" id="KW-0964">Secreted</keyword>
<evidence type="ECO:0000313" key="11">
    <source>
        <dbReference type="EMBL" id="MBO0453185.1"/>
    </source>
</evidence>
<sequence>MKKNAARLMLLSIFLVTLCEPIAKVYANQVPATNSSSSLSEASSNTQPASSSNAASTSSPAESSSASKAPQEGTIPSENKSAAETEQLTATFINGNEVFNQSKVHKNERVPYPGEPAAQAGQISFIGWFTDPVAGSQFDFATPLQKSTTFYARFSQTYLVQYKDNAGKLVDSKEVKPGERIPKSTVELTPPAGEHFSYWYIEGDSTQTPFNFEAAKADKNLVLVPKFTAERTVLFVSNGSQVDPQYIKDGKVAAKPADPIRDGYTFSHWSIEENGSVPYDFNTPIAQDITLYAIWTPEKVNYTIAYWIEKPNLANDPGNDAANYNFAWSTERKGQAGESLTIDQDLADSIKNSSTQGKAALNYSDYAFSEKKVISGSGQTIINVYYKRTVYKVKFALKNTQAEMDANGQHITGSDPELYTISAKYGQDIKELWPSNPTVKNSSLNFQGWLYPSDSISSGNISTGNPITLTSNLISKTAGKKELTLTADYTTTARKNVRKMYVESLDKTDELFEDRYYDLFDTQIYYSASGGYIEDPIYGFTFYKDQIEDSYNGSYYYLRNKHTLTYNTQGGEFQGADQSVVKKYQETLTAPKDPTREGYVFAGWYLDSDYRQKVDFDHFVMPDSDTTFFAKWESNQDTVHYFDSLGGKQLLQQGYSDNDHIVFPSNYVKGKTYVDGKGVFNGWFWQVGSSSFEFSDTIPITHDIDLYAKWQTDGFHVTYDLGAGTGTQPVDEKDYDLTTKALIKNDDGIKAPAGKVFIGWQSDQESTIYYPEDHMQVRGDTKLTAVYAAAEDVVHITYHAGDYADSPVDVSQKALKNTNISLQGALFERPGKTLSGWSKTVAGAKDYDLSERNFAVGTTDSDLYAVWENKKVTITFLPGENGTLDYNNRSITTAVDYGTAWGDALTTMPEPKPDAGYTFAGWAPVLPAANEEMTKDQIFTAQFIKKAAGSVTVRYVDENGETIAADQTVSGTEGEAYDVSGPKYKLATIKNYHFDHASDNLTGTFTEGNILVLLTYKKEAPAHVGNVVVKYLDTHGNKIHPDLELNGDVGSTYDIKGSNILIDGYHFLKTTGTLTGRFSEAPVYITHIYEKNTKEKDSPKQPDNKQKNTKIKKTAEISKTKTYKKIPSRSRGAINNKNIQSISTKSYPKTGEKNSPLLKIAGLLVIILVIAAIFLRRKKQRK</sequence>
<feature type="region of interest" description="Disordered" evidence="7">
    <location>
        <begin position="34"/>
        <end position="82"/>
    </location>
</feature>
<keyword evidence="6" id="KW-0572">Peptidoglycan-anchor</keyword>
<accession>A0ABS3HIB1</accession>
<keyword evidence="8" id="KW-0812">Transmembrane</keyword>
<feature type="domain" description="Gram-positive cocci surface proteins LPxTG" evidence="10">
    <location>
        <begin position="1147"/>
        <end position="1182"/>
    </location>
</feature>
<comment type="subcellular location">
    <subcellularLocation>
        <location evidence="1">Cell envelope</location>
    </subcellularLocation>
</comment>
<keyword evidence="2" id="KW-0134">Cell wall</keyword>
<keyword evidence="12" id="KW-1185">Reference proteome</keyword>
<organism evidence="11 12">
    <name type="scientific">Candidatus Enterococcus murrayae</name>
    <dbReference type="NCBI Taxonomy" id="2815321"/>
    <lineage>
        <taxon>Bacteria</taxon>
        <taxon>Bacillati</taxon>
        <taxon>Bacillota</taxon>
        <taxon>Bacilli</taxon>
        <taxon>Lactobacillales</taxon>
        <taxon>Enterococcaceae</taxon>
        <taxon>Enterococcus</taxon>
    </lineage>
</organism>
<dbReference type="RefSeq" id="WP_207108954.1">
    <property type="nucleotide sequence ID" value="NZ_JAFLVR010000030.1"/>
</dbReference>
<evidence type="ECO:0000256" key="3">
    <source>
        <dbReference type="ARBA" id="ARBA00022525"/>
    </source>
</evidence>
<evidence type="ECO:0000256" key="1">
    <source>
        <dbReference type="ARBA" id="ARBA00004196"/>
    </source>
</evidence>
<gene>
    <name evidence="11" type="ORF">JZO85_12945</name>
</gene>
<dbReference type="Pfam" id="PF09479">
    <property type="entry name" value="Flg_new"/>
    <property type="match status" value="6"/>
</dbReference>
<dbReference type="Gene3D" id="3.10.20.320">
    <property type="entry name" value="Putative peptidoglycan bound protein (lpxtg motif)"/>
    <property type="match status" value="2"/>
</dbReference>
<keyword evidence="5" id="KW-0677">Repeat</keyword>
<reference evidence="11 12" key="1">
    <citation type="submission" date="2021-03" db="EMBL/GenBank/DDBJ databases">
        <title>Enterococcal diversity collection.</title>
        <authorList>
            <person name="Gilmore M.S."/>
            <person name="Schwartzman J."/>
            <person name="Van Tyne D."/>
            <person name="Martin M."/>
            <person name="Earl A.M."/>
            <person name="Manson A.L."/>
            <person name="Straub T."/>
            <person name="Salamzade R."/>
            <person name="Saavedra J."/>
            <person name="Lebreton F."/>
            <person name="Prichula J."/>
            <person name="Schaufler K."/>
            <person name="Gaca A."/>
            <person name="Sgardioli B."/>
            <person name="Wagenaar J."/>
            <person name="Strong T."/>
        </authorList>
    </citation>
    <scope>NUCLEOTIDE SEQUENCE [LARGE SCALE GENOMIC DNA]</scope>
    <source>
        <strain evidence="11 12">MJM16</strain>
    </source>
</reference>
<evidence type="ECO:0000256" key="6">
    <source>
        <dbReference type="ARBA" id="ARBA00023088"/>
    </source>
</evidence>
<dbReference type="InterPro" id="IPR009459">
    <property type="entry name" value="MucBP_dom"/>
</dbReference>
<dbReference type="InterPro" id="IPR013378">
    <property type="entry name" value="InlB-like_B-rpt"/>
</dbReference>
<dbReference type="NCBIfam" id="TIGR02543">
    <property type="entry name" value="List_Bact_rpt"/>
    <property type="match status" value="2"/>
</dbReference>
<evidence type="ECO:0000256" key="2">
    <source>
        <dbReference type="ARBA" id="ARBA00022512"/>
    </source>
</evidence>
<feature type="signal peptide" evidence="9">
    <location>
        <begin position="1"/>
        <end position="27"/>
    </location>
</feature>
<dbReference type="EMBL" id="JAFLVR010000030">
    <property type="protein sequence ID" value="MBO0453185.1"/>
    <property type="molecule type" value="Genomic_DNA"/>
</dbReference>
<dbReference type="Pfam" id="PF00746">
    <property type="entry name" value="Gram_pos_anchor"/>
    <property type="match status" value="1"/>
</dbReference>
<dbReference type="InterPro" id="IPR042229">
    <property type="entry name" value="Listeria/Bacterioides_rpt_sf"/>
</dbReference>
<dbReference type="Gene3D" id="2.60.40.4270">
    <property type="entry name" value="Listeria-Bacteroides repeat domain"/>
    <property type="match status" value="3"/>
</dbReference>
<evidence type="ECO:0000256" key="4">
    <source>
        <dbReference type="ARBA" id="ARBA00022729"/>
    </source>
</evidence>